<evidence type="ECO:0000256" key="4">
    <source>
        <dbReference type="ARBA" id="ARBA00022692"/>
    </source>
</evidence>
<reference evidence="10 11" key="1">
    <citation type="submission" date="2023-08" db="EMBL/GenBank/DDBJ databases">
        <title>Annotated Genome Sequence of Vanrija albida AlHP1.</title>
        <authorList>
            <person name="Herzog R."/>
        </authorList>
    </citation>
    <scope>NUCLEOTIDE SEQUENCE [LARGE SCALE GENOMIC DNA]</scope>
    <source>
        <strain evidence="10 11">AlHP1</strain>
    </source>
</reference>
<keyword evidence="3" id="KW-0813">Transport</keyword>
<proteinExistence type="inferred from homology"/>
<evidence type="ECO:0000256" key="9">
    <source>
        <dbReference type="SAM" id="Phobius"/>
    </source>
</evidence>
<evidence type="ECO:0000256" key="8">
    <source>
        <dbReference type="ARBA" id="ARBA00023136"/>
    </source>
</evidence>
<dbReference type="GeneID" id="95982748"/>
<keyword evidence="7" id="KW-0333">Golgi apparatus</keyword>
<dbReference type="Pfam" id="PF09801">
    <property type="entry name" value="SYS1"/>
    <property type="match status" value="2"/>
</dbReference>
<evidence type="ECO:0000256" key="7">
    <source>
        <dbReference type="ARBA" id="ARBA00023034"/>
    </source>
</evidence>
<feature type="transmembrane region" description="Helical" evidence="9">
    <location>
        <begin position="131"/>
        <end position="151"/>
    </location>
</feature>
<evidence type="ECO:0000313" key="11">
    <source>
        <dbReference type="Proteomes" id="UP001565368"/>
    </source>
</evidence>
<dbReference type="InterPro" id="IPR019185">
    <property type="entry name" value="Integral_membrane_SYS1-rel"/>
</dbReference>
<name>A0ABR3Q8T7_9TREE</name>
<dbReference type="PANTHER" id="PTHR12952:SF0">
    <property type="entry name" value="PROTEIN SYS1 HOMOLOG"/>
    <property type="match status" value="1"/>
</dbReference>
<protein>
    <recommendedName>
        <fullName evidence="12">Integral membrane protein S linking to the trans Golgi network-domain-containing protein</fullName>
    </recommendedName>
</protein>
<evidence type="ECO:0000256" key="1">
    <source>
        <dbReference type="ARBA" id="ARBA00004653"/>
    </source>
</evidence>
<comment type="subcellular location">
    <subcellularLocation>
        <location evidence="1">Golgi apparatus membrane</location>
        <topology evidence="1">Multi-pass membrane protein</topology>
    </subcellularLocation>
</comment>
<feature type="transmembrane region" description="Helical" evidence="9">
    <location>
        <begin position="183"/>
        <end position="201"/>
    </location>
</feature>
<dbReference type="Proteomes" id="UP001565368">
    <property type="component" value="Unassembled WGS sequence"/>
</dbReference>
<keyword evidence="6 9" id="KW-1133">Transmembrane helix</keyword>
<keyword evidence="8 9" id="KW-0472">Membrane</keyword>
<evidence type="ECO:0000313" key="10">
    <source>
        <dbReference type="EMBL" id="KAL1410763.1"/>
    </source>
</evidence>
<dbReference type="RefSeq" id="XP_069210707.1">
    <property type="nucleotide sequence ID" value="XM_069350321.1"/>
</dbReference>
<keyword evidence="5" id="KW-0653">Protein transport</keyword>
<sequence>MDPIEPPTRLLYCPPFTLAAMVRMRVQGWDPVLIISQIICLQTIHYLTLSFVVPPLLSGLTTTSLLTYSGGPSTTGHILDWREMAARPAVPVDGAWAKLRGAWSGGKKVGKAEDDEAVDETDYGVDERRGWLLGLSWIVACAVDVVPLYYLVRRPTAILDFSLTLNFLHLLVTTYYAKSFPTSLFFWVVQALGAILMIVVGEQLCVKREMSSDLDVWNADDEIELDERR</sequence>
<dbReference type="EMBL" id="JBBXJM010000002">
    <property type="protein sequence ID" value="KAL1410763.1"/>
    <property type="molecule type" value="Genomic_DNA"/>
</dbReference>
<evidence type="ECO:0000256" key="2">
    <source>
        <dbReference type="ARBA" id="ARBA00008160"/>
    </source>
</evidence>
<evidence type="ECO:0000256" key="5">
    <source>
        <dbReference type="ARBA" id="ARBA00022927"/>
    </source>
</evidence>
<keyword evidence="11" id="KW-1185">Reference proteome</keyword>
<evidence type="ECO:0008006" key="12">
    <source>
        <dbReference type="Google" id="ProtNLM"/>
    </source>
</evidence>
<evidence type="ECO:0000256" key="3">
    <source>
        <dbReference type="ARBA" id="ARBA00022448"/>
    </source>
</evidence>
<gene>
    <name evidence="10" type="ORF">Q8F55_001705</name>
</gene>
<keyword evidence="4 9" id="KW-0812">Transmembrane</keyword>
<evidence type="ECO:0000256" key="6">
    <source>
        <dbReference type="ARBA" id="ARBA00022989"/>
    </source>
</evidence>
<comment type="caution">
    <text evidence="10">The sequence shown here is derived from an EMBL/GenBank/DDBJ whole genome shotgun (WGS) entry which is preliminary data.</text>
</comment>
<organism evidence="10 11">
    <name type="scientific">Vanrija albida</name>
    <dbReference type="NCBI Taxonomy" id="181172"/>
    <lineage>
        <taxon>Eukaryota</taxon>
        <taxon>Fungi</taxon>
        <taxon>Dikarya</taxon>
        <taxon>Basidiomycota</taxon>
        <taxon>Agaricomycotina</taxon>
        <taxon>Tremellomycetes</taxon>
        <taxon>Trichosporonales</taxon>
        <taxon>Trichosporonaceae</taxon>
        <taxon>Vanrija</taxon>
    </lineage>
</organism>
<accession>A0ABR3Q8T7</accession>
<comment type="similarity">
    <text evidence="2">Belongs to the SYS1 family.</text>
</comment>
<dbReference type="PANTHER" id="PTHR12952">
    <property type="entry name" value="SYS1"/>
    <property type="match status" value="1"/>
</dbReference>